<dbReference type="Proteomes" id="UP000504640">
    <property type="component" value="Unplaced"/>
</dbReference>
<evidence type="ECO:0000256" key="1">
    <source>
        <dbReference type="ARBA" id="ARBA00004613"/>
    </source>
</evidence>
<keyword evidence="5" id="KW-0472">Membrane</keyword>
<organism evidence="6 7">
    <name type="scientific">Sapajus apella</name>
    <name type="common">Brown-capped capuchin</name>
    <name type="synonym">Cebus apella</name>
    <dbReference type="NCBI Taxonomy" id="9515"/>
    <lineage>
        <taxon>Eukaryota</taxon>
        <taxon>Metazoa</taxon>
        <taxon>Chordata</taxon>
        <taxon>Craniata</taxon>
        <taxon>Vertebrata</taxon>
        <taxon>Euteleostomi</taxon>
        <taxon>Mammalia</taxon>
        <taxon>Eutheria</taxon>
        <taxon>Euarchontoglires</taxon>
        <taxon>Primates</taxon>
        <taxon>Haplorrhini</taxon>
        <taxon>Platyrrhini</taxon>
        <taxon>Cebidae</taxon>
        <taxon>Cebinae</taxon>
        <taxon>Sapajus</taxon>
    </lineage>
</organism>
<sequence>MRMYLLDSAAAFKPCGEARKRRACALAAPRSGARDYAQARCTARGHEGGFSTLAVNKWQAAWTTFAGQDGERLRSGTSTSFDLRTIIMLVIAGGILMALLLLVVVVLCLYFKIGNALKAAKESGHNPDKVLYAKNSQANTIATESCPALQCCEGCTIYADFDSLPPCCCDINEGL</sequence>
<dbReference type="AlphaFoldDB" id="A0A6J3I5G9"/>
<evidence type="ECO:0000256" key="4">
    <source>
        <dbReference type="ARBA" id="ARBA00022729"/>
    </source>
</evidence>
<dbReference type="InterPro" id="IPR028122">
    <property type="entry name" value="FAM24"/>
</dbReference>
<evidence type="ECO:0000256" key="5">
    <source>
        <dbReference type="SAM" id="Phobius"/>
    </source>
</evidence>
<comment type="similarity">
    <text evidence="2">Belongs to the FAM24 family.</text>
</comment>
<keyword evidence="5" id="KW-0812">Transmembrane</keyword>
<name>A0A6J3I5G9_SAPAP</name>
<evidence type="ECO:0000313" key="6">
    <source>
        <dbReference type="Proteomes" id="UP000504640"/>
    </source>
</evidence>
<dbReference type="RefSeq" id="XP_032137806.1">
    <property type="nucleotide sequence ID" value="XM_032281915.1"/>
</dbReference>
<accession>A0A6J3I5G9</accession>
<dbReference type="CTD" id="196792"/>
<evidence type="ECO:0000256" key="2">
    <source>
        <dbReference type="ARBA" id="ARBA00007386"/>
    </source>
</evidence>
<keyword evidence="3" id="KW-0964">Secreted</keyword>
<evidence type="ECO:0000256" key="3">
    <source>
        <dbReference type="ARBA" id="ARBA00022525"/>
    </source>
</evidence>
<evidence type="ECO:0000313" key="7">
    <source>
        <dbReference type="RefSeq" id="XP_032137806.1"/>
    </source>
</evidence>
<proteinExistence type="inferred from homology"/>
<reference evidence="7" key="1">
    <citation type="submission" date="2025-08" db="UniProtKB">
        <authorList>
            <consortium name="RefSeq"/>
        </authorList>
    </citation>
    <scope>IDENTIFICATION</scope>
    <source>
        <tissue evidence="7">Blood</tissue>
    </source>
</reference>
<dbReference type="GO" id="GO:0005576">
    <property type="term" value="C:extracellular region"/>
    <property type="evidence" value="ECO:0007669"/>
    <property type="project" value="UniProtKB-SubCell"/>
</dbReference>
<keyword evidence="6" id="KW-1185">Reference proteome</keyword>
<dbReference type="PANTHER" id="PTHR35860:SF5">
    <property type="entry name" value="PROTEIN FAM24B"/>
    <property type="match status" value="1"/>
</dbReference>
<feature type="transmembrane region" description="Helical" evidence="5">
    <location>
        <begin position="86"/>
        <end position="111"/>
    </location>
</feature>
<dbReference type="PANTHER" id="PTHR35860">
    <property type="entry name" value="PROTEIN FAM24B"/>
    <property type="match status" value="1"/>
</dbReference>
<protein>
    <submittedName>
        <fullName evidence="7">Protein FAM24B isoform X1</fullName>
    </submittedName>
</protein>
<keyword evidence="4" id="KW-0732">Signal</keyword>
<gene>
    <name evidence="7" type="primary">FAM24B</name>
</gene>
<dbReference type="GeneID" id="116554070"/>
<comment type="subcellular location">
    <subcellularLocation>
        <location evidence="1">Secreted</location>
    </subcellularLocation>
</comment>
<keyword evidence="5" id="KW-1133">Transmembrane helix</keyword>
<dbReference type="Pfam" id="PF15193">
    <property type="entry name" value="FAM24"/>
    <property type="match status" value="1"/>
</dbReference>